<evidence type="ECO:0000256" key="3">
    <source>
        <dbReference type="ARBA" id="ARBA00022737"/>
    </source>
</evidence>
<dbReference type="OMA" id="PLDSQWV"/>
<evidence type="ECO:0000256" key="4">
    <source>
        <dbReference type="ARBA" id="ARBA00023224"/>
    </source>
</evidence>
<dbReference type="HOGENOM" id="CLU_000288_57_34_1"/>
<dbReference type="SMART" id="SM00320">
    <property type="entry name" value="WD40"/>
    <property type="match status" value="7"/>
</dbReference>
<keyword evidence="6" id="KW-0175">Coiled coil</keyword>
<dbReference type="PROSITE" id="PS50082">
    <property type="entry name" value="WD_REPEATS_2"/>
    <property type="match status" value="5"/>
</dbReference>
<dbReference type="Pfam" id="PF25391">
    <property type="entry name" value="WD40_Gbeta"/>
    <property type="match status" value="1"/>
</dbReference>
<keyword evidence="4" id="KW-0807">Transducer</keyword>
<comment type="similarity">
    <text evidence="1">Belongs to the WD repeat G protein beta family.</text>
</comment>
<feature type="repeat" description="WD" evidence="5">
    <location>
        <begin position="197"/>
        <end position="242"/>
    </location>
</feature>
<dbReference type="AlphaFoldDB" id="A3LVU6"/>
<organism evidence="7 8">
    <name type="scientific">Scheffersomyces stipitis (strain ATCC 58785 / CBS 6054 / NBRC 10063 / NRRL Y-11545)</name>
    <name type="common">Yeast</name>
    <name type="synonym">Pichia stipitis</name>
    <dbReference type="NCBI Taxonomy" id="322104"/>
    <lineage>
        <taxon>Eukaryota</taxon>
        <taxon>Fungi</taxon>
        <taxon>Dikarya</taxon>
        <taxon>Ascomycota</taxon>
        <taxon>Saccharomycotina</taxon>
        <taxon>Pichiomycetes</taxon>
        <taxon>Debaryomycetaceae</taxon>
        <taxon>Scheffersomyces</taxon>
    </lineage>
</organism>
<dbReference type="GO" id="GO:0007165">
    <property type="term" value="P:signal transduction"/>
    <property type="evidence" value="ECO:0007669"/>
    <property type="project" value="UniProtKB-KW"/>
</dbReference>
<dbReference type="Proteomes" id="UP000002258">
    <property type="component" value="Chromosome 5"/>
</dbReference>
<dbReference type="CDD" id="cd00200">
    <property type="entry name" value="WD40"/>
    <property type="match status" value="1"/>
</dbReference>
<dbReference type="InParanoid" id="A3LVU6"/>
<protein>
    <submittedName>
        <fullName evidence="7">Uncharacterized protein</fullName>
    </submittedName>
</protein>
<keyword evidence="3" id="KW-0677">Repeat</keyword>
<dbReference type="PROSITE" id="PS50294">
    <property type="entry name" value="WD_REPEATS_REGION"/>
    <property type="match status" value="3"/>
</dbReference>
<dbReference type="InterPro" id="IPR001632">
    <property type="entry name" value="WD40_G-protein_beta-like"/>
</dbReference>
<evidence type="ECO:0000256" key="5">
    <source>
        <dbReference type="PROSITE-ProRule" id="PRU00221"/>
    </source>
</evidence>
<dbReference type="InterPro" id="IPR001680">
    <property type="entry name" value="WD40_rpt"/>
</dbReference>
<dbReference type="PRINTS" id="PR00320">
    <property type="entry name" value="GPROTEINBRPT"/>
</dbReference>
<evidence type="ECO:0000313" key="7">
    <source>
        <dbReference type="EMBL" id="ABN67180.2"/>
    </source>
</evidence>
<feature type="coiled-coil region" evidence="6">
    <location>
        <begin position="15"/>
        <end position="42"/>
    </location>
</feature>
<dbReference type="PRINTS" id="PR00319">
    <property type="entry name" value="GPROTEINB"/>
</dbReference>
<evidence type="ECO:0000313" key="8">
    <source>
        <dbReference type="Proteomes" id="UP000002258"/>
    </source>
</evidence>
<dbReference type="PROSITE" id="PS00678">
    <property type="entry name" value="WD_REPEATS_1"/>
    <property type="match status" value="1"/>
</dbReference>
<dbReference type="InterPro" id="IPR016346">
    <property type="entry name" value="G-protein_beta_1-5"/>
</dbReference>
<dbReference type="STRING" id="322104.A3LVU6"/>
<dbReference type="Pfam" id="PF00400">
    <property type="entry name" value="WD40"/>
    <property type="match status" value="1"/>
</dbReference>
<keyword evidence="2 5" id="KW-0853">WD repeat</keyword>
<accession>A3LVU6</accession>
<sequence>MTSPHANPNGIETKIIAARSEAQALYNELEKVKNRLHDSTLDEISYSIPGIPKNFNNLKLYNTLRGHNNKIAKTQWSSDSSKLLSASQDGYMILWDAVTGFKKQAINLENQWVLTCSYSSDGKLAASAGLDNACTIYKVKQDGDFRFGGTRVQSVFKGHTAYVSDCGFITNTTIITASGDMTCSLWDITKGVKSRDFVEHLGDVLCMSIFPSNKLNDNLFVSGSSDGSAKIWDLRSPTPASSFFVSNSDINTVSIFPNGNSFATGSDDGLIRLFDIRADCELSNYSLLSQFQKQNHKIPKAKIPSRRHSTTDQVSTGSISIYSSIDNPGVFSLDFSNSGRLLYACYSEFGCLVWDVLKNEIVGSVGNDHVNKINHISVSPDGTAVATSSWDSTIKIWSV</sequence>
<dbReference type="FunCoup" id="A3LVU6">
    <property type="interactions" value="465"/>
</dbReference>
<dbReference type="InterPro" id="IPR019775">
    <property type="entry name" value="WD40_repeat_CS"/>
</dbReference>
<dbReference type="SUPFAM" id="SSF50978">
    <property type="entry name" value="WD40 repeat-like"/>
    <property type="match status" value="1"/>
</dbReference>
<dbReference type="InterPro" id="IPR015943">
    <property type="entry name" value="WD40/YVTN_repeat-like_dom_sf"/>
</dbReference>
<feature type="repeat" description="WD" evidence="5">
    <location>
        <begin position="366"/>
        <end position="399"/>
    </location>
</feature>
<feature type="repeat" description="WD" evidence="5">
    <location>
        <begin position="156"/>
        <end position="196"/>
    </location>
</feature>
<dbReference type="PIRSF" id="PIRSF002394">
    <property type="entry name" value="GN-bd_beta"/>
    <property type="match status" value="1"/>
</dbReference>
<feature type="repeat" description="WD" evidence="5">
    <location>
        <begin position="243"/>
        <end position="284"/>
    </location>
</feature>
<gene>
    <name evidence="7" type="ORF">PICST_60945</name>
</gene>
<dbReference type="RefSeq" id="XP_001385209.2">
    <property type="nucleotide sequence ID" value="XM_001385172.1"/>
</dbReference>
<name>A3LVU6_PICST</name>
<dbReference type="EMBL" id="CP000499">
    <property type="protein sequence ID" value="ABN67180.2"/>
    <property type="molecule type" value="Genomic_DNA"/>
</dbReference>
<evidence type="ECO:0000256" key="2">
    <source>
        <dbReference type="ARBA" id="ARBA00022574"/>
    </source>
</evidence>
<dbReference type="eggNOG" id="KOG0286">
    <property type="taxonomic scope" value="Eukaryota"/>
</dbReference>
<feature type="repeat" description="WD" evidence="5">
    <location>
        <begin position="64"/>
        <end position="96"/>
    </location>
</feature>
<reference evidence="7 8" key="1">
    <citation type="journal article" date="2007" name="Nat. Biotechnol.">
        <title>Genome sequence of the lignocellulose-bioconverting and xylose-fermenting yeast Pichia stipitis.</title>
        <authorList>
            <person name="Jeffries T.W."/>
            <person name="Grigoriev I.V."/>
            <person name="Grimwood J."/>
            <person name="Laplaza J.M."/>
            <person name="Aerts A."/>
            <person name="Salamov A."/>
            <person name="Schmutz J."/>
            <person name="Lindquist E."/>
            <person name="Dehal P."/>
            <person name="Shapiro H."/>
            <person name="Jin Y.S."/>
            <person name="Passoth V."/>
            <person name="Richardson P.M."/>
        </authorList>
    </citation>
    <scope>NUCLEOTIDE SEQUENCE [LARGE SCALE GENOMIC DNA]</scope>
    <source>
        <strain evidence="8">ATCC 58785 / CBS 6054 / NBRC 10063 / NRRL Y-11545</strain>
    </source>
</reference>
<dbReference type="PANTHER" id="PTHR19850">
    <property type="entry name" value="GUANINE NUCLEOTIDE-BINDING PROTEIN BETA G PROTEIN BETA"/>
    <property type="match status" value="1"/>
</dbReference>
<dbReference type="KEGG" id="pic:PICST_60945"/>
<dbReference type="OrthoDB" id="10255630at2759"/>
<evidence type="ECO:0000256" key="1">
    <source>
        <dbReference type="ARBA" id="ARBA00009768"/>
    </source>
</evidence>
<proteinExistence type="inferred from homology"/>
<dbReference type="InterPro" id="IPR036322">
    <property type="entry name" value="WD40_repeat_dom_sf"/>
</dbReference>
<dbReference type="Gene3D" id="2.130.10.10">
    <property type="entry name" value="YVTN repeat-like/Quinoprotein amine dehydrogenase"/>
    <property type="match status" value="1"/>
</dbReference>
<evidence type="ECO:0000256" key="6">
    <source>
        <dbReference type="SAM" id="Coils"/>
    </source>
</evidence>
<dbReference type="InterPro" id="IPR020472">
    <property type="entry name" value="WD40_PAC1"/>
</dbReference>
<keyword evidence="8" id="KW-1185">Reference proteome</keyword>
<dbReference type="GeneID" id="4839247"/>